<reference evidence="2" key="1">
    <citation type="submission" date="2017-01" db="EMBL/GenBank/DDBJ databases">
        <authorList>
            <person name="Varghese N."/>
            <person name="Submissions S."/>
        </authorList>
    </citation>
    <scope>NUCLEOTIDE SEQUENCE [LARGE SCALE GENOMIC DNA]</scope>
    <source>
        <strain evidence="2">DSM 23145</strain>
    </source>
</reference>
<evidence type="ECO:0000313" key="2">
    <source>
        <dbReference type="Proteomes" id="UP000185839"/>
    </source>
</evidence>
<dbReference type="AlphaFoldDB" id="A0A1N7MXD3"/>
<sequence length="242" mass="27084">MARISKNGNLSGAVGNLVFVQNGKEQYVRSKPHKVKQSAETKKAASVFGWVSSRDKEYRRVVVEKFSLLTDSRYAARHRVRMAKTLGTPNPVPPATGELSFQNPEALVGFNFNAHLLWEKATQFYPEYTLDELGHVKVKIPALHWGKQIKSRKKCKTAHLKLEAFSLDPNAEPLEITAISSVNFLISPTQSQEATIWDFVLPTNKPWIVVLGILSFDLGRSHLSAAETTSTTYLWAKNSANF</sequence>
<dbReference type="OrthoDB" id="1257058at2"/>
<name>A0A1N7MXD3_9FLAO</name>
<proteinExistence type="predicted"/>
<dbReference type="EMBL" id="FTOI01000010">
    <property type="protein sequence ID" value="SIS90814.1"/>
    <property type="molecule type" value="Genomic_DNA"/>
</dbReference>
<dbReference type="Proteomes" id="UP000185839">
    <property type="component" value="Unassembled WGS sequence"/>
</dbReference>
<evidence type="ECO:0000313" key="1">
    <source>
        <dbReference type="EMBL" id="SIS90814.1"/>
    </source>
</evidence>
<keyword evidence="2" id="KW-1185">Reference proteome</keyword>
<accession>A0A1N7MXD3</accession>
<gene>
    <name evidence="1" type="ORF">SAMN05421789_110119</name>
</gene>
<protein>
    <submittedName>
        <fullName evidence="1">Uncharacterized protein</fullName>
    </submittedName>
</protein>
<organism evidence="1 2">
    <name type="scientific">Kaistella chaponensis</name>
    <dbReference type="NCBI Taxonomy" id="713588"/>
    <lineage>
        <taxon>Bacteria</taxon>
        <taxon>Pseudomonadati</taxon>
        <taxon>Bacteroidota</taxon>
        <taxon>Flavobacteriia</taxon>
        <taxon>Flavobacteriales</taxon>
        <taxon>Weeksellaceae</taxon>
        <taxon>Chryseobacterium group</taxon>
        <taxon>Kaistella</taxon>
    </lineage>
</organism>
<dbReference type="RefSeq" id="WP_076387567.1">
    <property type="nucleotide sequence ID" value="NZ_FTOI01000010.1"/>
</dbReference>